<comment type="caution">
    <text evidence="3">The sequence shown here is derived from an EMBL/GenBank/DDBJ whole genome shotgun (WGS) entry which is preliminary data.</text>
</comment>
<keyword evidence="4" id="KW-1185">Reference proteome</keyword>
<dbReference type="EMBL" id="JXTC01000066">
    <property type="protein sequence ID" value="PON92364.1"/>
    <property type="molecule type" value="Genomic_DNA"/>
</dbReference>
<dbReference type="Proteomes" id="UP000237000">
    <property type="component" value="Unassembled WGS sequence"/>
</dbReference>
<evidence type="ECO:0000256" key="2">
    <source>
        <dbReference type="SAM" id="MobiDB-lite"/>
    </source>
</evidence>
<feature type="region of interest" description="Disordered" evidence="2">
    <location>
        <begin position="48"/>
        <end position="157"/>
    </location>
</feature>
<gene>
    <name evidence="3" type="ORF">TorRG33x02_118690</name>
</gene>
<name>A0A2P5F3K4_TREOI</name>
<evidence type="ECO:0000313" key="3">
    <source>
        <dbReference type="EMBL" id="PON92364.1"/>
    </source>
</evidence>
<protein>
    <submittedName>
        <fullName evidence="3">Uncharacterized protein</fullName>
    </submittedName>
</protein>
<evidence type="ECO:0000313" key="4">
    <source>
        <dbReference type="Proteomes" id="UP000237000"/>
    </source>
</evidence>
<feature type="compositionally biased region" description="Polar residues" evidence="2">
    <location>
        <begin position="139"/>
        <end position="152"/>
    </location>
</feature>
<accession>A0A2P5F3K4</accession>
<feature type="coiled-coil region" evidence="1">
    <location>
        <begin position="248"/>
        <end position="301"/>
    </location>
</feature>
<reference evidence="4" key="1">
    <citation type="submission" date="2016-06" db="EMBL/GenBank/DDBJ databases">
        <title>Parallel loss of symbiosis genes in relatives of nitrogen-fixing non-legume Parasponia.</title>
        <authorList>
            <person name="Van Velzen R."/>
            <person name="Holmer R."/>
            <person name="Bu F."/>
            <person name="Rutten L."/>
            <person name="Van Zeijl A."/>
            <person name="Liu W."/>
            <person name="Santuari L."/>
            <person name="Cao Q."/>
            <person name="Sharma T."/>
            <person name="Shen D."/>
            <person name="Roswanjaya Y."/>
            <person name="Wardhani T."/>
            <person name="Kalhor M.S."/>
            <person name="Jansen J."/>
            <person name="Van den Hoogen J."/>
            <person name="Gungor B."/>
            <person name="Hartog M."/>
            <person name="Hontelez J."/>
            <person name="Verver J."/>
            <person name="Yang W.-C."/>
            <person name="Schijlen E."/>
            <person name="Repin R."/>
            <person name="Schilthuizen M."/>
            <person name="Schranz E."/>
            <person name="Heidstra R."/>
            <person name="Miyata K."/>
            <person name="Fedorova E."/>
            <person name="Kohlen W."/>
            <person name="Bisseling T."/>
            <person name="Smit S."/>
            <person name="Geurts R."/>
        </authorList>
    </citation>
    <scope>NUCLEOTIDE SEQUENCE [LARGE SCALE GENOMIC DNA]</scope>
    <source>
        <strain evidence="4">cv. RG33-2</strain>
    </source>
</reference>
<proteinExistence type="predicted"/>
<sequence>MRPRGRRSVPKTRTRSSKKIGSYFARSSGEIAELNSGVPRLTSYLSFSPPALLIRGRDEGPTEEEGDPITKKSKSAPFSNSDDDTILTIMRSKRSTNGGPSEHTSQDKTEKLQMDRPSTEATETARDAEKEMAIEASASDKTTPLITPTSYFKSEKGPATKFEPEVFSLKNMDSVTSRSITQLTAIQSFYSSHIEKLTQQINADAVVAKWSEAFFNVLKADFEIYRKLEKAKARTAVAHTLSTERTKTEVLAANLTEAEGRIKSFEAEVPSLHSKAELANLAQVEAKLKEQEFQNVVAEIRLAFIIHNRAGGEGNEAKKPEVKAKLETHSLQHRLDPSNEVTLDLHSDYHKLMKAHIELTLRLADGKKLKIRYLRKVNILSAESYKFVLENREFDGHMEVVMPDQFDEQKGIERDHYSVGYYMQKLRDEINIVYPTDVLRMLDEENNGPSTSAPIGREIILVSDLPE</sequence>
<dbReference type="AlphaFoldDB" id="A0A2P5F3K4"/>
<feature type="compositionally biased region" description="Basic and acidic residues" evidence="2">
    <location>
        <begin position="104"/>
        <end position="133"/>
    </location>
</feature>
<feature type="region of interest" description="Disordered" evidence="2">
    <location>
        <begin position="1"/>
        <end position="21"/>
    </location>
</feature>
<organism evidence="3 4">
    <name type="scientific">Trema orientale</name>
    <name type="common">Charcoal tree</name>
    <name type="synonym">Celtis orientalis</name>
    <dbReference type="NCBI Taxonomy" id="63057"/>
    <lineage>
        <taxon>Eukaryota</taxon>
        <taxon>Viridiplantae</taxon>
        <taxon>Streptophyta</taxon>
        <taxon>Embryophyta</taxon>
        <taxon>Tracheophyta</taxon>
        <taxon>Spermatophyta</taxon>
        <taxon>Magnoliopsida</taxon>
        <taxon>eudicotyledons</taxon>
        <taxon>Gunneridae</taxon>
        <taxon>Pentapetalae</taxon>
        <taxon>rosids</taxon>
        <taxon>fabids</taxon>
        <taxon>Rosales</taxon>
        <taxon>Cannabaceae</taxon>
        <taxon>Trema</taxon>
    </lineage>
</organism>
<dbReference type="InParanoid" id="A0A2P5F3K4"/>
<feature type="compositionally biased region" description="Basic residues" evidence="2">
    <location>
        <begin position="1"/>
        <end position="18"/>
    </location>
</feature>
<keyword evidence="1" id="KW-0175">Coiled coil</keyword>
<evidence type="ECO:0000256" key="1">
    <source>
        <dbReference type="SAM" id="Coils"/>
    </source>
</evidence>